<dbReference type="PANTHER" id="PTHR43715:SF1">
    <property type="entry name" value="GDP-MANNOSE 4,6 DEHYDRATASE"/>
    <property type="match status" value="1"/>
</dbReference>
<dbReference type="EC" id="4.2.1.47" evidence="3"/>
<protein>
    <recommendedName>
        <fullName evidence="3">GDP-mannose 4,6-dehydratase</fullName>
        <ecNumber evidence="3">4.2.1.47</ecNumber>
    </recommendedName>
</protein>
<name>A0ABX9TW71_9GAMM</name>
<gene>
    <name evidence="6" type="ORF">D9K81_09785</name>
</gene>
<dbReference type="CDD" id="cd05260">
    <property type="entry name" value="GDP_MD_SDR_e"/>
    <property type="match status" value="1"/>
</dbReference>
<dbReference type="Gene3D" id="3.40.50.720">
    <property type="entry name" value="NAD(P)-binding Rossmann-like Domain"/>
    <property type="match status" value="1"/>
</dbReference>
<comment type="similarity">
    <text evidence="2">Belongs to the NAD(P)-dependent epimerase/dehydratase family. GDP-mannose 4,6-dehydratase subfamily.</text>
</comment>
<keyword evidence="4" id="KW-0456">Lyase</keyword>
<reference evidence="6 7" key="1">
    <citation type="submission" date="2018-09" db="EMBL/GenBank/DDBJ databases">
        <title>The draft genome of Acinetobacter sp. strains.</title>
        <authorList>
            <person name="Qin J."/>
            <person name="Feng Y."/>
            <person name="Zong Z."/>
        </authorList>
    </citation>
    <scope>NUCLEOTIDE SEQUENCE [LARGE SCALE GENOMIC DNA]</scope>
    <source>
        <strain evidence="6 7">WCHAc060005</strain>
    </source>
</reference>
<evidence type="ECO:0000259" key="5">
    <source>
        <dbReference type="Pfam" id="PF16363"/>
    </source>
</evidence>
<dbReference type="RefSeq" id="WP_120373638.1">
    <property type="nucleotide sequence ID" value="NZ_RCHC01000009.1"/>
</dbReference>
<evidence type="ECO:0000313" key="6">
    <source>
        <dbReference type="EMBL" id="RLL21517.1"/>
    </source>
</evidence>
<feature type="domain" description="NAD(P)-binding" evidence="5">
    <location>
        <begin position="6"/>
        <end position="311"/>
    </location>
</feature>
<dbReference type="SUPFAM" id="SSF51735">
    <property type="entry name" value="NAD(P)-binding Rossmann-fold domains"/>
    <property type="match status" value="1"/>
</dbReference>
<dbReference type="Pfam" id="PF16363">
    <property type="entry name" value="GDP_Man_Dehyd"/>
    <property type="match status" value="1"/>
</dbReference>
<keyword evidence="7" id="KW-1185">Reference proteome</keyword>
<comment type="cofactor">
    <cofactor evidence="1">
        <name>NADP(+)</name>
        <dbReference type="ChEBI" id="CHEBI:58349"/>
    </cofactor>
</comment>
<dbReference type="InterPro" id="IPR016040">
    <property type="entry name" value="NAD(P)-bd_dom"/>
</dbReference>
<dbReference type="Gene3D" id="3.90.25.10">
    <property type="entry name" value="UDP-galactose 4-epimerase, domain 1"/>
    <property type="match status" value="1"/>
</dbReference>
<dbReference type="InterPro" id="IPR006368">
    <property type="entry name" value="GDP_Man_deHydtase"/>
</dbReference>
<evidence type="ECO:0000256" key="2">
    <source>
        <dbReference type="ARBA" id="ARBA00009263"/>
    </source>
</evidence>
<evidence type="ECO:0000256" key="3">
    <source>
        <dbReference type="ARBA" id="ARBA00011989"/>
    </source>
</evidence>
<proteinExistence type="inferred from homology"/>
<evidence type="ECO:0000256" key="4">
    <source>
        <dbReference type="ARBA" id="ARBA00023239"/>
    </source>
</evidence>
<evidence type="ECO:0000313" key="7">
    <source>
        <dbReference type="Proteomes" id="UP000280271"/>
    </source>
</evidence>
<organism evidence="6 7">
    <name type="scientific">Acinetobacter chengduensis</name>
    <dbReference type="NCBI Taxonomy" id="2420890"/>
    <lineage>
        <taxon>Bacteria</taxon>
        <taxon>Pseudomonadati</taxon>
        <taxon>Pseudomonadota</taxon>
        <taxon>Gammaproteobacteria</taxon>
        <taxon>Moraxellales</taxon>
        <taxon>Moraxellaceae</taxon>
        <taxon>Acinetobacter</taxon>
    </lineage>
</organism>
<evidence type="ECO:0000256" key="1">
    <source>
        <dbReference type="ARBA" id="ARBA00001937"/>
    </source>
</evidence>
<dbReference type="Proteomes" id="UP000280271">
    <property type="component" value="Unassembled WGS sequence"/>
</dbReference>
<accession>A0ABX9TW71</accession>
<dbReference type="EMBL" id="RCHC01000009">
    <property type="protein sequence ID" value="RLL21517.1"/>
    <property type="molecule type" value="Genomic_DNA"/>
</dbReference>
<sequence>MNKTALIFGVSGQDGAYLAKFLLDQGYSVYGTSRQTYIDNFYKLNISHLVHIFHVNLESYFEIEQLIISINPSEIYYLASQSSVAMSFKLPAETIKSCTLGLLNILEACRNHQINTKIYNAGSSECFGDSLGMPICEKTIFAPKSPYAIGKSSSHWLVQTYREAYSMFVCTGFLFNHESRLRPDTFVTKKIISTAQRIAAGSKETLILGRLDIYRDWGFAPEYVEAMWKILQAQEPDDFIIATGVSYSLKDFVINVFENLNLNLDWEKYTRQSEEFFRPNELLVSRADPSKAEQKLKWRAQKTMPEVVKCMLYELDK</sequence>
<comment type="caution">
    <text evidence="6">The sequence shown here is derived from an EMBL/GenBank/DDBJ whole genome shotgun (WGS) entry which is preliminary data.</text>
</comment>
<dbReference type="InterPro" id="IPR036291">
    <property type="entry name" value="NAD(P)-bd_dom_sf"/>
</dbReference>
<dbReference type="PANTHER" id="PTHR43715">
    <property type="entry name" value="GDP-MANNOSE 4,6-DEHYDRATASE"/>
    <property type="match status" value="1"/>
</dbReference>